<dbReference type="PANTHER" id="PTHR23028">
    <property type="entry name" value="ACETYLTRANSFERASE"/>
    <property type="match status" value="1"/>
</dbReference>
<name>A0A6A8AFF6_9HYPH</name>
<comment type="caution">
    <text evidence="3">The sequence shown here is derived from an EMBL/GenBank/DDBJ whole genome shotgun (WGS) entry which is preliminary data.</text>
</comment>
<dbReference type="GO" id="GO:0016747">
    <property type="term" value="F:acyltransferase activity, transferring groups other than amino-acyl groups"/>
    <property type="evidence" value="ECO:0007669"/>
    <property type="project" value="InterPro"/>
</dbReference>
<reference evidence="3 4" key="1">
    <citation type="submission" date="2019-11" db="EMBL/GenBank/DDBJ databases">
        <title>Genome analysis of Rhizobacterium cereale a novel genus and species isolated from maize roots in North Spain.</title>
        <authorList>
            <person name="Menendez E."/>
            <person name="Flores-Felix J.D."/>
            <person name="Ramirez-Bahena M.-H."/>
            <person name="Igual J.M."/>
            <person name="Garcia-Fraile P."/>
            <person name="Peix A."/>
            <person name="Velazquez E."/>
        </authorList>
    </citation>
    <scope>NUCLEOTIDE SEQUENCE [LARGE SCALE GENOMIC DNA]</scope>
    <source>
        <strain evidence="3 4">RZME27</strain>
    </source>
</reference>
<feature type="transmembrane region" description="Helical" evidence="1">
    <location>
        <begin position="277"/>
        <end position="296"/>
    </location>
</feature>
<dbReference type="Pfam" id="PF01757">
    <property type="entry name" value="Acyl_transf_3"/>
    <property type="match status" value="1"/>
</dbReference>
<accession>A0A6A8AFF6</accession>
<keyword evidence="3" id="KW-0012">Acyltransferase</keyword>
<feature type="transmembrane region" description="Helical" evidence="1">
    <location>
        <begin position="338"/>
        <end position="360"/>
    </location>
</feature>
<evidence type="ECO:0000313" key="4">
    <source>
        <dbReference type="Proteomes" id="UP000435138"/>
    </source>
</evidence>
<feature type="transmembrane region" description="Helical" evidence="1">
    <location>
        <begin position="162"/>
        <end position="182"/>
    </location>
</feature>
<dbReference type="InterPro" id="IPR050879">
    <property type="entry name" value="Acyltransferase_3"/>
</dbReference>
<feature type="transmembrane region" description="Helical" evidence="1">
    <location>
        <begin position="12"/>
        <end position="32"/>
    </location>
</feature>
<keyword evidence="3" id="KW-0808">Transferase</keyword>
<sequence>MAANQERLEFANTLRGLAALLVVIAHTVLMFWDKKDRAFVAFLTNAIPLPVETHSAPFVISLVNRAMAYTGIAPGALGVAIFFLISGFVIPVSLRSNSVPAFLTGRIFRILPVYMVGFSITLLAIFWSGSTFGKPWPFTFAEVAIHYVPGLRDLLWSRSIDGISWTLEIEVKFYIVLAICAWPLRRLSPAIFIVPVVLCLAGMAIWNIPEAVKPAGSLYFLFLGLPRCFAYIAYMFCGVLFYYVHVGSISRNAAVIPMIGLLALSGVTLRHTAVSEFASFINYAIAILIFALAFRYRRSFRAGALTGFLADISYPLYVVHSIAGYVLMRALVDVGMPAMLATGSTVLASILCAWLIHIAVEKPARDYGKHLAKTMTRFARPADPRAAA</sequence>
<feature type="transmembrane region" description="Helical" evidence="1">
    <location>
        <begin position="253"/>
        <end position="271"/>
    </location>
</feature>
<keyword evidence="1" id="KW-1133">Transmembrane helix</keyword>
<gene>
    <name evidence="3" type="ORF">GAO09_15715</name>
</gene>
<feature type="transmembrane region" description="Helical" evidence="1">
    <location>
        <begin position="218"/>
        <end position="244"/>
    </location>
</feature>
<organism evidence="3 4">
    <name type="scientific">Endobacterium cereale</name>
    <dbReference type="NCBI Taxonomy" id="2663029"/>
    <lineage>
        <taxon>Bacteria</taxon>
        <taxon>Pseudomonadati</taxon>
        <taxon>Pseudomonadota</taxon>
        <taxon>Alphaproteobacteria</taxon>
        <taxon>Hyphomicrobiales</taxon>
        <taxon>Rhizobiaceae</taxon>
        <taxon>Endobacterium</taxon>
    </lineage>
</organism>
<dbReference type="InterPro" id="IPR002656">
    <property type="entry name" value="Acyl_transf_3_dom"/>
</dbReference>
<protein>
    <submittedName>
        <fullName evidence="3">Acyltransferase family protein</fullName>
    </submittedName>
</protein>
<keyword evidence="4" id="KW-1185">Reference proteome</keyword>
<dbReference type="Proteomes" id="UP000435138">
    <property type="component" value="Unassembled WGS sequence"/>
</dbReference>
<feature type="transmembrane region" description="Helical" evidence="1">
    <location>
        <begin position="72"/>
        <end position="94"/>
    </location>
</feature>
<dbReference type="EMBL" id="WIXI01000045">
    <property type="protein sequence ID" value="MQY47481.1"/>
    <property type="molecule type" value="Genomic_DNA"/>
</dbReference>
<feature type="transmembrane region" description="Helical" evidence="1">
    <location>
        <begin position="106"/>
        <end position="127"/>
    </location>
</feature>
<keyword evidence="1" id="KW-0472">Membrane</keyword>
<dbReference type="AlphaFoldDB" id="A0A6A8AFF6"/>
<dbReference type="RefSeq" id="WP_153354964.1">
    <property type="nucleotide sequence ID" value="NZ_JAYKOO010000007.1"/>
</dbReference>
<feature type="transmembrane region" description="Helical" evidence="1">
    <location>
        <begin position="189"/>
        <end position="206"/>
    </location>
</feature>
<evidence type="ECO:0000259" key="2">
    <source>
        <dbReference type="Pfam" id="PF01757"/>
    </source>
</evidence>
<evidence type="ECO:0000313" key="3">
    <source>
        <dbReference type="EMBL" id="MQY47481.1"/>
    </source>
</evidence>
<evidence type="ECO:0000256" key="1">
    <source>
        <dbReference type="SAM" id="Phobius"/>
    </source>
</evidence>
<proteinExistence type="predicted"/>
<keyword evidence="1" id="KW-0812">Transmembrane</keyword>
<feature type="transmembrane region" description="Helical" evidence="1">
    <location>
        <begin position="308"/>
        <end position="332"/>
    </location>
</feature>
<feature type="domain" description="Acyltransferase 3" evidence="2">
    <location>
        <begin position="11"/>
        <end position="357"/>
    </location>
</feature>